<accession>A0ABU0W4F9</accession>
<dbReference type="Gene3D" id="3.40.30.10">
    <property type="entry name" value="Glutaredoxin"/>
    <property type="match status" value="1"/>
</dbReference>
<keyword evidence="4" id="KW-1185">Reference proteome</keyword>
<dbReference type="Pfam" id="PF13409">
    <property type="entry name" value="GST_N_2"/>
    <property type="match status" value="1"/>
</dbReference>
<dbReference type="InterPro" id="IPR034345">
    <property type="entry name" value="Gtt2-like_N"/>
</dbReference>
<sequence length="213" mass="23375">MADMELLISVGPNPRAVRFFMAENGLTLPERVIDLPGGENRRAEFLAINPAGQLPVLLLADGSAIAEAPVICNYLAEHFGTPALTGDTPRARAEIQMWLRRVEQHYTSVLTAAFRYGPGLAVFSNRVRCLPEAAEGMAALVKDGEAWLNAQLAEREWLANDRLTLVDIVLFCFVDFAEKRAGLPLDSSNIHLAKWKERVAARPGATLTEALPR</sequence>
<dbReference type="PROSITE" id="PS50404">
    <property type="entry name" value="GST_NTER"/>
    <property type="match status" value="1"/>
</dbReference>
<evidence type="ECO:0000313" key="3">
    <source>
        <dbReference type="EMBL" id="MDQ2067950.1"/>
    </source>
</evidence>
<dbReference type="PANTHER" id="PTHR44051:SF8">
    <property type="entry name" value="GLUTATHIONE S-TRANSFERASE GSTA"/>
    <property type="match status" value="1"/>
</dbReference>
<dbReference type="Proteomes" id="UP001239680">
    <property type="component" value="Unassembled WGS sequence"/>
</dbReference>
<dbReference type="EMBL" id="JAVDBT010000019">
    <property type="protein sequence ID" value="MDQ2067950.1"/>
    <property type="molecule type" value="Genomic_DNA"/>
</dbReference>
<protein>
    <submittedName>
        <fullName evidence="3">Glutathione S-transferase family protein</fullName>
    </submittedName>
</protein>
<dbReference type="PROSITE" id="PS50405">
    <property type="entry name" value="GST_CTER"/>
    <property type="match status" value="1"/>
</dbReference>
<dbReference type="SFLD" id="SFLDS00019">
    <property type="entry name" value="Glutathione_Transferase_(cytos"/>
    <property type="match status" value="1"/>
</dbReference>
<gene>
    <name evidence="3" type="ORF">Q9295_16370</name>
</gene>
<dbReference type="InterPro" id="IPR004046">
    <property type="entry name" value="GST_C"/>
</dbReference>
<dbReference type="SUPFAM" id="SSF47616">
    <property type="entry name" value="GST C-terminal domain-like"/>
    <property type="match status" value="1"/>
</dbReference>
<dbReference type="InterPro" id="IPR004045">
    <property type="entry name" value="Glutathione_S-Trfase_N"/>
</dbReference>
<evidence type="ECO:0000313" key="4">
    <source>
        <dbReference type="Proteomes" id="UP001239680"/>
    </source>
</evidence>
<dbReference type="InterPro" id="IPR010987">
    <property type="entry name" value="Glutathione-S-Trfase_C-like"/>
</dbReference>
<evidence type="ECO:0000259" key="2">
    <source>
        <dbReference type="PROSITE" id="PS50405"/>
    </source>
</evidence>
<dbReference type="InterPro" id="IPR040079">
    <property type="entry name" value="Glutathione_S-Trfase"/>
</dbReference>
<feature type="domain" description="GST N-terminal" evidence="1">
    <location>
        <begin position="1"/>
        <end position="83"/>
    </location>
</feature>
<dbReference type="InterPro" id="IPR036249">
    <property type="entry name" value="Thioredoxin-like_sf"/>
</dbReference>
<dbReference type="CDD" id="cd03051">
    <property type="entry name" value="GST_N_GTT2_like"/>
    <property type="match status" value="1"/>
</dbReference>
<proteinExistence type="predicted"/>
<dbReference type="SFLD" id="SFLDG00358">
    <property type="entry name" value="Main_(cytGST)"/>
    <property type="match status" value="1"/>
</dbReference>
<reference evidence="3 4" key="1">
    <citation type="submission" date="2023-08" db="EMBL/GenBank/DDBJ databases">
        <title>Characterization of two Paracoccaceae strains isolated from Phycosphere and proposal of Xinfangfangia lacusdiani sp. nov.</title>
        <authorList>
            <person name="Deng Y."/>
            <person name="Zhang Y.Q."/>
        </authorList>
    </citation>
    <scope>NUCLEOTIDE SEQUENCE [LARGE SCALE GENOMIC DNA]</scope>
    <source>
        <strain evidence="3 4">CPCC 101601</strain>
    </source>
</reference>
<evidence type="ECO:0000259" key="1">
    <source>
        <dbReference type="PROSITE" id="PS50404"/>
    </source>
</evidence>
<dbReference type="InterPro" id="IPR036282">
    <property type="entry name" value="Glutathione-S-Trfase_C_sf"/>
</dbReference>
<comment type="caution">
    <text evidence="3">The sequence shown here is derived from an EMBL/GenBank/DDBJ whole genome shotgun (WGS) entry which is preliminary data.</text>
</comment>
<dbReference type="RefSeq" id="WP_306681663.1">
    <property type="nucleotide sequence ID" value="NZ_JAVDBT010000019.1"/>
</dbReference>
<name>A0ABU0W4F9_9RHOB</name>
<organism evidence="3 4">
    <name type="scientific">Pseudogemmobacter lacusdianii</name>
    <dbReference type="NCBI Taxonomy" id="3069608"/>
    <lineage>
        <taxon>Bacteria</taxon>
        <taxon>Pseudomonadati</taxon>
        <taxon>Pseudomonadota</taxon>
        <taxon>Alphaproteobacteria</taxon>
        <taxon>Rhodobacterales</taxon>
        <taxon>Paracoccaceae</taxon>
        <taxon>Pseudogemmobacter</taxon>
    </lineage>
</organism>
<dbReference type="SUPFAM" id="SSF52833">
    <property type="entry name" value="Thioredoxin-like"/>
    <property type="match status" value="1"/>
</dbReference>
<feature type="domain" description="GST C-terminal" evidence="2">
    <location>
        <begin position="88"/>
        <end position="213"/>
    </location>
</feature>
<dbReference type="Pfam" id="PF00043">
    <property type="entry name" value="GST_C"/>
    <property type="match status" value="1"/>
</dbReference>
<dbReference type="Gene3D" id="1.20.1050.10">
    <property type="match status" value="1"/>
</dbReference>
<dbReference type="PANTHER" id="PTHR44051">
    <property type="entry name" value="GLUTATHIONE S-TRANSFERASE-RELATED"/>
    <property type="match status" value="1"/>
</dbReference>